<sequence>MLYDTSIEETRCMKTSEMFFKEPRCMKESVRDMLDRLYIVAYLFKMKFRHPVAKASC</sequence>
<dbReference type="AlphaFoldDB" id="A0A645GWV4"/>
<name>A0A645GWV4_9ZZZZ</name>
<accession>A0A645GWV4</accession>
<proteinExistence type="predicted"/>
<comment type="caution">
    <text evidence="1">The sequence shown here is derived from an EMBL/GenBank/DDBJ whole genome shotgun (WGS) entry which is preliminary data.</text>
</comment>
<protein>
    <submittedName>
        <fullName evidence="1">Uncharacterized protein</fullName>
    </submittedName>
</protein>
<dbReference type="EMBL" id="VSSQ01082662">
    <property type="protein sequence ID" value="MPN31208.1"/>
    <property type="molecule type" value="Genomic_DNA"/>
</dbReference>
<reference evidence="1" key="1">
    <citation type="submission" date="2019-08" db="EMBL/GenBank/DDBJ databases">
        <authorList>
            <person name="Kucharzyk K."/>
            <person name="Murdoch R.W."/>
            <person name="Higgins S."/>
            <person name="Loffler F."/>
        </authorList>
    </citation>
    <scope>NUCLEOTIDE SEQUENCE</scope>
</reference>
<organism evidence="1">
    <name type="scientific">bioreactor metagenome</name>
    <dbReference type="NCBI Taxonomy" id="1076179"/>
    <lineage>
        <taxon>unclassified sequences</taxon>
        <taxon>metagenomes</taxon>
        <taxon>ecological metagenomes</taxon>
    </lineage>
</organism>
<evidence type="ECO:0000313" key="1">
    <source>
        <dbReference type="EMBL" id="MPN31208.1"/>
    </source>
</evidence>
<gene>
    <name evidence="1" type="ORF">SDC9_178682</name>
</gene>